<protein>
    <submittedName>
        <fullName evidence="1">Uncharacterized protein</fullName>
    </submittedName>
</protein>
<accession>A0A8H8XDS1</accession>
<dbReference type="Proteomes" id="UP000643672">
    <property type="component" value="Unassembled WGS sequence"/>
</dbReference>
<proteinExistence type="predicted"/>
<sequence>MIDLKQRALGAFTAGFNAGVLHPMKAGFNKLIVHGLTRYTQSIIWW</sequence>
<comment type="caution">
    <text evidence="1">The sequence shown here is derived from an EMBL/GenBank/DDBJ whole genome shotgun (WGS) entry which is preliminary data.</text>
</comment>
<organism evidence="1 2">
    <name type="scientific">Bathymodiolus thermophilus thioautotrophic gill symbiont</name>
    <dbReference type="NCBI Taxonomy" id="2360"/>
    <lineage>
        <taxon>Bacteria</taxon>
        <taxon>Pseudomonadati</taxon>
        <taxon>Pseudomonadota</taxon>
        <taxon>Gammaproteobacteria</taxon>
        <taxon>sulfur-oxidizing symbionts</taxon>
    </lineage>
</organism>
<evidence type="ECO:0000313" key="1">
    <source>
        <dbReference type="EMBL" id="CAB5501104.1"/>
    </source>
</evidence>
<gene>
    <name evidence="1" type="ORF">THERMOS_1336</name>
</gene>
<dbReference type="AlphaFoldDB" id="A0A8H8XDS1"/>
<evidence type="ECO:0000313" key="2">
    <source>
        <dbReference type="Proteomes" id="UP000643672"/>
    </source>
</evidence>
<dbReference type="EMBL" id="CAESAQ020000064">
    <property type="protein sequence ID" value="CAB5501104.1"/>
    <property type="molecule type" value="Genomic_DNA"/>
</dbReference>
<keyword evidence="2" id="KW-1185">Reference proteome</keyword>
<name>A0A8H8XDS1_9GAMM</name>
<reference evidence="1 2" key="1">
    <citation type="submission" date="2020-05" db="EMBL/GenBank/DDBJ databases">
        <authorList>
            <person name="Petersen J."/>
            <person name="Sayavedra L."/>
        </authorList>
    </citation>
    <scope>NUCLEOTIDE SEQUENCE [LARGE SCALE GENOMIC DNA]</scope>
    <source>
        <strain evidence="1">B thermophilus SOXS</strain>
    </source>
</reference>
<dbReference type="RefSeq" id="WP_180334694.1">
    <property type="nucleotide sequence ID" value="NZ_CAESAQ020000064.1"/>
</dbReference>